<proteinExistence type="predicted"/>
<dbReference type="AlphaFoldDB" id="A0A2A6EA93"/>
<dbReference type="Gene3D" id="2.60.40.2340">
    <property type="match status" value="1"/>
</dbReference>
<sequence>MEIKTERKMKNIYFSILCSIVLSLTGCQTPEELVMDESSAGAHGFNVKFSDGSGDFYPEKAAPYNDGDVLTFVVPWFYPEDSNNETDLTKMKLYASLPNNVTVEPGLGGIFDLTKEHLITVISPNGSKARLTVKGERRKSSKKMITEFSLSKGIQGIIFEDKKMIGLISGGLDISNMVPTLKVSAHATVSPDPSLPQDFSKPVEYTVTAHDGSTQKYTVQILIPDKIPYGLRKESAKQLFSIRLSDIGINQGNHWSTGIAVSSKYVFINTRNSDLTYVDRFTGKKVGTISLPFKSSLGNFFITNDDHDNLLISNYNNKAGGTLTIYRIKDTAGPEKYIEFKNAPVSGRRMSVTGSLDGDAIIFAPSDKSSDVLYWTVTGGILKSQEPQVYTADETKIKWNFVADVAAIEKDLNKGLFIAGYGPVNAVGFFNADGTLNTGANLTGLGIDKHVNHALDLAVFNGAAYLALGSQFYAANAIGFIFDVTVPSSIGGDNALVYKSPSLPTDNNANSTADIHLKVSADGLKMVLYLFGTNGGVDAYEFDCIDVSKLM</sequence>
<accession>A0A2A6EA93</accession>
<evidence type="ECO:0000259" key="1">
    <source>
        <dbReference type="Pfam" id="PF16410"/>
    </source>
</evidence>
<dbReference type="EMBL" id="NSLJ01000005">
    <property type="protein sequence ID" value="PDP44595.1"/>
    <property type="molecule type" value="Genomic_DNA"/>
</dbReference>
<gene>
    <name evidence="2" type="ORF">CLI86_02790</name>
</gene>
<evidence type="ECO:0000313" key="3">
    <source>
        <dbReference type="Proteomes" id="UP000219259"/>
    </source>
</evidence>
<dbReference type="Proteomes" id="UP000219259">
    <property type="component" value="Unassembled WGS sequence"/>
</dbReference>
<protein>
    <recommendedName>
        <fullName evidence="1">DUF5018 domain-containing protein</fullName>
    </recommendedName>
</protein>
<reference evidence="2 3" key="1">
    <citation type="submission" date="2017-09" db="EMBL/GenBank/DDBJ databases">
        <title>Phase variable restriction modification systems are present in the genome sequences of periodontal pathogens Prevotella intermedia, Tannerella forsythia and Porphyromonas gingivalis.</title>
        <authorList>
            <person name="Haigh R.D."/>
            <person name="Crawford L."/>
            <person name="Ralph J."/>
            <person name="Wanford J."/>
            <person name="Vartoukian S.R."/>
            <person name="Hijazib K."/>
            <person name="Wade W."/>
            <person name="Oggioni M.R."/>
        </authorList>
    </citation>
    <scope>NUCLEOTIDE SEQUENCE [LARGE SCALE GENOMIC DNA]</scope>
    <source>
        <strain evidence="2 3">WW11663</strain>
    </source>
</reference>
<dbReference type="Pfam" id="PF16410">
    <property type="entry name" value="DUF5018"/>
    <property type="match status" value="1"/>
</dbReference>
<dbReference type="PROSITE" id="PS51257">
    <property type="entry name" value="PROKAR_LIPOPROTEIN"/>
    <property type="match status" value="1"/>
</dbReference>
<organism evidence="2 3">
    <name type="scientific">Tannerella forsythia</name>
    <name type="common">Bacteroides forsythus</name>
    <dbReference type="NCBI Taxonomy" id="28112"/>
    <lineage>
        <taxon>Bacteria</taxon>
        <taxon>Pseudomonadati</taxon>
        <taxon>Bacteroidota</taxon>
        <taxon>Bacteroidia</taxon>
        <taxon>Bacteroidales</taxon>
        <taxon>Tannerellaceae</taxon>
        <taxon>Tannerella</taxon>
    </lineage>
</organism>
<feature type="domain" description="DUF5018" evidence="1">
    <location>
        <begin position="13"/>
        <end position="356"/>
    </location>
</feature>
<name>A0A2A6EA93_TANFO</name>
<evidence type="ECO:0000313" key="2">
    <source>
        <dbReference type="EMBL" id="PDP44595.1"/>
    </source>
</evidence>
<dbReference type="InterPro" id="IPR032186">
    <property type="entry name" value="DUF5018"/>
</dbReference>
<comment type="caution">
    <text evidence="2">The sequence shown here is derived from an EMBL/GenBank/DDBJ whole genome shotgun (WGS) entry which is preliminary data.</text>
</comment>
<dbReference type="SUPFAM" id="SSF101908">
    <property type="entry name" value="Putative isomerase YbhE"/>
    <property type="match status" value="1"/>
</dbReference>